<name>A0ABQ7D273_BRACR</name>
<keyword evidence="3" id="KW-1185">Reference proteome</keyword>
<dbReference type="Proteomes" id="UP000266723">
    <property type="component" value="Unassembled WGS sequence"/>
</dbReference>
<evidence type="ECO:0008006" key="4">
    <source>
        <dbReference type="Google" id="ProtNLM"/>
    </source>
</evidence>
<gene>
    <name evidence="2" type="ORF">DY000_02014845</name>
</gene>
<organism evidence="2 3">
    <name type="scientific">Brassica cretica</name>
    <name type="common">Mustard</name>
    <dbReference type="NCBI Taxonomy" id="69181"/>
    <lineage>
        <taxon>Eukaryota</taxon>
        <taxon>Viridiplantae</taxon>
        <taxon>Streptophyta</taxon>
        <taxon>Embryophyta</taxon>
        <taxon>Tracheophyta</taxon>
        <taxon>Spermatophyta</taxon>
        <taxon>Magnoliopsida</taxon>
        <taxon>eudicotyledons</taxon>
        <taxon>Gunneridae</taxon>
        <taxon>Pentapetalae</taxon>
        <taxon>rosids</taxon>
        <taxon>malvids</taxon>
        <taxon>Brassicales</taxon>
        <taxon>Brassicaceae</taxon>
        <taxon>Brassiceae</taxon>
        <taxon>Brassica</taxon>
    </lineage>
</organism>
<comment type="caution">
    <text evidence="2">The sequence shown here is derived from an EMBL/GenBank/DDBJ whole genome shotgun (WGS) entry which is preliminary data.</text>
</comment>
<feature type="region of interest" description="Disordered" evidence="1">
    <location>
        <begin position="358"/>
        <end position="378"/>
    </location>
</feature>
<accession>A0ABQ7D273</accession>
<reference evidence="2 3" key="1">
    <citation type="journal article" date="2020" name="BMC Genomics">
        <title>Intraspecific diversification of the crop wild relative Brassica cretica Lam. using demographic model selection.</title>
        <authorList>
            <person name="Kioukis A."/>
            <person name="Michalopoulou V.A."/>
            <person name="Briers L."/>
            <person name="Pirintsos S."/>
            <person name="Studholme D.J."/>
            <person name="Pavlidis P."/>
            <person name="Sarris P.F."/>
        </authorList>
    </citation>
    <scope>NUCLEOTIDE SEQUENCE [LARGE SCALE GENOMIC DNA]</scope>
    <source>
        <strain evidence="3">cv. PFS-1207/04</strain>
    </source>
</reference>
<proteinExistence type="predicted"/>
<evidence type="ECO:0000256" key="1">
    <source>
        <dbReference type="SAM" id="MobiDB-lite"/>
    </source>
</evidence>
<protein>
    <recommendedName>
        <fullName evidence="4">Transposase (Putative), gypsy type</fullName>
    </recommendedName>
</protein>
<dbReference type="EMBL" id="QGKV02000759">
    <property type="protein sequence ID" value="KAF3566023.1"/>
    <property type="molecule type" value="Genomic_DNA"/>
</dbReference>
<evidence type="ECO:0000313" key="2">
    <source>
        <dbReference type="EMBL" id="KAF3566023.1"/>
    </source>
</evidence>
<sequence length="559" mass="63510">MDLNPGDFEGFWFTRGTGIDGSYRMAPKKGMAIIQGHTSHPKTWFERFFFVRIDGESVEESYLHLFRREWNFTLVNRILPPTPANLFAKRDLLRSRPFFWNSFIVERIQSARQRIRSRKGNGVASENVLGNLPLPEWNPSFSPGERSGTSEVPFPSDFFADLPPGFTTHKSLDEESRRKVVAEGSSLINEGMRVFNAVLDGSFWESRISHFKAEEAERELFGFRKEVEEQNRRQAELHSQALVRVERRGKRAIVAEMKRRAALFATEFESFKDAQEFVGNFCECRGSVATLYKSQNVDFSFPAEVAEMSVLMNGCAHAESLVPPIEGRASECPMERLEVFRSILVQEGMENEVGSVLGEHDAGWSTPSSPTRVAKPRRASTRDEWRGIVIAPKEEFEVEEEAKDAYYKALCGSPPPSQDIPIPKRPVRSPNALLAPSMVSSDYLTTLRDFYQIPSGVVFRIPNGNKNVKNPPEGFFTCYEAFLVYCRMWFPIPGTIVRALRHFGLSISQLSVPALQHWLGVLILSYELGMDLNPGQLRGILVYERNRDRWLIPHGAKEG</sequence>
<evidence type="ECO:0000313" key="3">
    <source>
        <dbReference type="Proteomes" id="UP000266723"/>
    </source>
</evidence>